<name>A0A9X1QK62_9SPHN</name>
<protein>
    <recommendedName>
        <fullName evidence="4">Cupin domain-containing protein</fullName>
    </recommendedName>
</protein>
<proteinExistence type="predicted"/>
<evidence type="ECO:0000313" key="3">
    <source>
        <dbReference type="Proteomes" id="UP001139410"/>
    </source>
</evidence>
<comment type="caution">
    <text evidence="2">The sequence shown here is derived from an EMBL/GenBank/DDBJ whole genome shotgun (WGS) entry which is preliminary data.</text>
</comment>
<evidence type="ECO:0008006" key="4">
    <source>
        <dbReference type="Google" id="ProtNLM"/>
    </source>
</evidence>
<dbReference type="InterPro" id="IPR014710">
    <property type="entry name" value="RmlC-like_jellyroll"/>
</dbReference>
<dbReference type="Proteomes" id="UP001139410">
    <property type="component" value="Unassembled WGS sequence"/>
</dbReference>
<feature type="chain" id="PRO_5040803655" description="Cupin domain-containing protein" evidence="1">
    <location>
        <begin position="24"/>
        <end position="160"/>
    </location>
</feature>
<accession>A0A9X1QK62</accession>
<keyword evidence="1" id="KW-0732">Signal</keyword>
<reference evidence="2" key="1">
    <citation type="submission" date="2022-01" db="EMBL/GenBank/DDBJ databases">
        <authorList>
            <person name="Jo J.-H."/>
            <person name="Im W.-T."/>
        </authorList>
    </citation>
    <scope>NUCLEOTIDE SEQUENCE</scope>
    <source>
        <strain evidence="2">G124</strain>
    </source>
</reference>
<gene>
    <name evidence="2" type="ORF">LVY65_07330</name>
</gene>
<dbReference type="RefSeq" id="WP_235067370.1">
    <property type="nucleotide sequence ID" value="NZ_JAKFGM010000002.1"/>
</dbReference>
<dbReference type="Gene3D" id="2.60.120.10">
    <property type="entry name" value="Jelly Rolls"/>
    <property type="match status" value="1"/>
</dbReference>
<keyword evidence="3" id="KW-1185">Reference proteome</keyword>
<dbReference type="AlphaFoldDB" id="A0A9X1QK62"/>
<dbReference type="SUPFAM" id="SSF51182">
    <property type="entry name" value="RmlC-like cupins"/>
    <property type="match status" value="1"/>
</dbReference>
<sequence>MRSTLANAAASALLVLAPAAAMAEPPPATSGPVDGLISSPDNFKLLLENDQVRVLQYTLPPGALDHWHTHPPRVGHVLSGAKIRVTEADGSQKDYDEKAGDTYWGEFSPLHDTLNIGTTPYIALLVEVKGAPGATAKSAAMEAAHAIAAQMSAPGLAQRP</sequence>
<organism evidence="2 3">
    <name type="scientific">Sphingomonas cremea</name>
    <dbReference type="NCBI Taxonomy" id="2904799"/>
    <lineage>
        <taxon>Bacteria</taxon>
        <taxon>Pseudomonadati</taxon>
        <taxon>Pseudomonadota</taxon>
        <taxon>Alphaproteobacteria</taxon>
        <taxon>Sphingomonadales</taxon>
        <taxon>Sphingomonadaceae</taxon>
        <taxon>Sphingomonas</taxon>
    </lineage>
</organism>
<dbReference type="EMBL" id="JAKFGM010000002">
    <property type="protein sequence ID" value="MCF2514875.1"/>
    <property type="molecule type" value="Genomic_DNA"/>
</dbReference>
<evidence type="ECO:0000256" key="1">
    <source>
        <dbReference type="SAM" id="SignalP"/>
    </source>
</evidence>
<evidence type="ECO:0000313" key="2">
    <source>
        <dbReference type="EMBL" id="MCF2514875.1"/>
    </source>
</evidence>
<dbReference type="InterPro" id="IPR011051">
    <property type="entry name" value="RmlC_Cupin_sf"/>
</dbReference>
<feature type="signal peptide" evidence="1">
    <location>
        <begin position="1"/>
        <end position="23"/>
    </location>
</feature>